<dbReference type="Proteomes" id="UP000054703">
    <property type="component" value="Unassembled WGS sequence"/>
</dbReference>
<organism evidence="1 2">
    <name type="scientific">Legionella santicrucis</name>
    <dbReference type="NCBI Taxonomy" id="45074"/>
    <lineage>
        <taxon>Bacteria</taxon>
        <taxon>Pseudomonadati</taxon>
        <taxon>Pseudomonadota</taxon>
        <taxon>Gammaproteobacteria</taxon>
        <taxon>Legionellales</taxon>
        <taxon>Legionellaceae</taxon>
        <taxon>Legionella</taxon>
    </lineage>
</organism>
<sequence>MPSRSLSTEHENSCEGFEPALCASSVKKNIVLIFSFSFASAVEIKWILFKLNNSGQMFLYSFSDFLKVIIL</sequence>
<name>A0A0W0Y9Q7_9GAMM</name>
<dbReference type="PATRIC" id="fig|45074.5.peg.4022"/>
<dbReference type="AlphaFoldDB" id="A0A0W0Y9Q7"/>
<comment type="caution">
    <text evidence="1">The sequence shown here is derived from an EMBL/GenBank/DDBJ whole genome shotgun (WGS) entry which is preliminary data.</text>
</comment>
<protein>
    <submittedName>
        <fullName evidence="1">Uncharacterized protein</fullName>
    </submittedName>
</protein>
<evidence type="ECO:0000313" key="2">
    <source>
        <dbReference type="Proteomes" id="UP000054703"/>
    </source>
</evidence>
<proteinExistence type="predicted"/>
<keyword evidence="2" id="KW-1185">Reference proteome</keyword>
<gene>
    <name evidence="1" type="ORF">Lsan_3742</name>
</gene>
<evidence type="ECO:0000313" key="1">
    <source>
        <dbReference type="EMBL" id="KTD53332.1"/>
    </source>
</evidence>
<accession>A0A0W0Y9Q7</accession>
<reference evidence="1 2" key="1">
    <citation type="submission" date="2015-11" db="EMBL/GenBank/DDBJ databases">
        <title>Genomic analysis of 38 Legionella species identifies large and diverse effector repertoires.</title>
        <authorList>
            <person name="Burstein D."/>
            <person name="Amaro F."/>
            <person name="Zusman T."/>
            <person name="Lifshitz Z."/>
            <person name="Cohen O."/>
            <person name="Gilbert J.A."/>
            <person name="Pupko T."/>
            <person name="Shuman H.A."/>
            <person name="Segal G."/>
        </authorList>
    </citation>
    <scope>NUCLEOTIDE SEQUENCE [LARGE SCALE GENOMIC DNA]</scope>
    <source>
        <strain evidence="1 2">SC-63-C7</strain>
    </source>
</reference>
<dbReference type="EMBL" id="LNYU01000091">
    <property type="protein sequence ID" value="KTD53332.1"/>
    <property type="molecule type" value="Genomic_DNA"/>
</dbReference>